<accession>R7ZM20</accession>
<dbReference type="STRING" id="1232681.ADIS_4288"/>
<evidence type="ECO:0000259" key="3">
    <source>
        <dbReference type="Pfam" id="PF10079"/>
    </source>
</evidence>
<dbReference type="AlphaFoldDB" id="R7ZM20"/>
<dbReference type="InterPro" id="IPR055398">
    <property type="entry name" value="Rossmann-like_BshC"/>
</dbReference>
<comment type="similarity">
    <text evidence="2">Belongs to the BshC family.</text>
</comment>
<dbReference type="EMBL" id="AQHR01000110">
    <property type="protein sequence ID" value="EON75117.1"/>
    <property type="molecule type" value="Genomic_DNA"/>
</dbReference>
<sequence>MKQSAVDPACTHQFSPLFLDYIDQKEGLKPFYSFFPTIENFGDAVRNRRFPKLNREVLVQELRQQYEGIGDRDVVEKQLEQLLEERTFTVTTGHQLNLMTGPLYFIFKIVSTINLAKRLNDSYPDFHFVPVYWMASEDHDFEEINHFVMDGTKYTWESEQTGPVGAFKMDKSIKDLIAQLRFLPDFFRQAYLESEDLAEAVRKYVHSLFGAEGLVVLDANRAPLKRLFAPVIEDDLLTQRANGLVKEQNDRLERMGYKTQIYPREINFFYMPEGMRDRIVRTDAGYEVVGTDTLRWSEAELLEELNIHPERFSPNVVMRPLYQEVILPNVAYLGGPAEVAYWFQLKGIFDHYQVDYPAVMPRNFGLVIPKAVSRKVQALGLDVTELFKTYDELRIAYTLSHAESDLLLTEEQEELGKLYEKIRHRLGGADPTLEAAVLAAETRGRKMLGQLAVKLRKAEEKKHQVAIRRIGEVKAALFPGGSPQERKENFLGFYLDRPEILSEFLATFDPLDFRVVVMDLDG</sequence>
<evidence type="ECO:0000259" key="4">
    <source>
        <dbReference type="Pfam" id="PF24850"/>
    </source>
</evidence>
<dbReference type="EC" id="6.-.-.-" evidence="2"/>
<dbReference type="Pfam" id="PF10079">
    <property type="entry name" value="Rossmann-like_BshC"/>
    <property type="match status" value="1"/>
</dbReference>
<dbReference type="PIRSF" id="PIRSF012535">
    <property type="entry name" value="UCP012535"/>
    <property type="match status" value="1"/>
</dbReference>
<feature type="domain" description="Bacillithiol biosynthesis BshC N-terminal Rossmann-like" evidence="3">
    <location>
        <begin position="13"/>
        <end position="363"/>
    </location>
</feature>
<evidence type="ECO:0000256" key="1">
    <source>
        <dbReference type="ARBA" id="ARBA00022598"/>
    </source>
</evidence>
<dbReference type="InterPro" id="IPR055399">
    <property type="entry name" value="CC_BshC"/>
</dbReference>
<dbReference type="Pfam" id="PF24850">
    <property type="entry name" value="CC_BshC"/>
    <property type="match status" value="1"/>
</dbReference>
<keyword evidence="1 2" id="KW-0436">Ligase</keyword>
<name>R7ZM20_9BACT</name>
<evidence type="ECO:0000313" key="5">
    <source>
        <dbReference type="EMBL" id="EON75117.1"/>
    </source>
</evidence>
<organism evidence="5 6">
    <name type="scientific">Lunatimonas lonarensis</name>
    <dbReference type="NCBI Taxonomy" id="1232681"/>
    <lineage>
        <taxon>Bacteria</taxon>
        <taxon>Pseudomonadati</taxon>
        <taxon>Bacteroidota</taxon>
        <taxon>Cytophagia</taxon>
        <taxon>Cytophagales</taxon>
        <taxon>Cyclobacteriaceae</taxon>
    </lineage>
</organism>
<dbReference type="NCBIfam" id="TIGR03998">
    <property type="entry name" value="thiol_BshC"/>
    <property type="match status" value="1"/>
</dbReference>
<reference evidence="5 6" key="1">
    <citation type="submission" date="2013-02" db="EMBL/GenBank/DDBJ databases">
        <title>A novel strain isolated from Lonar lake, Maharashtra, India.</title>
        <authorList>
            <person name="Singh A."/>
        </authorList>
    </citation>
    <scope>NUCLEOTIDE SEQUENCE [LARGE SCALE GENOMIC DNA]</scope>
    <source>
        <strain evidence="5 6">AK24</strain>
    </source>
</reference>
<dbReference type="PATRIC" id="fig|1288963.3.peg.4274"/>
<keyword evidence="6" id="KW-1185">Reference proteome</keyword>
<evidence type="ECO:0000313" key="6">
    <source>
        <dbReference type="Proteomes" id="UP000013909"/>
    </source>
</evidence>
<proteinExistence type="inferred from homology"/>
<protein>
    <recommendedName>
        <fullName evidence="2">Putative cysteine ligase BshC</fullName>
        <ecNumber evidence="2">6.-.-.-</ecNumber>
    </recommendedName>
</protein>
<feature type="domain" description="Bacillithiol biosynthesis BshC C-terminal coiled-coil" evidence="4">
    <location>
        <begin position="366"/>
        <end position="519"/>
    </location>
</feature>
<dbReference type="GO" id="GO:0016874">
    <property type="term" value="F:ligase activity"/>
    <property type="evidence" value="ECO:0007669"/>
    <property type="project" value="UniProtKB-UniRule"/>
</dbReference>
<dbReference type="Proteomes" id="UP000013909">
    <property type="component" value="Unassembled WGS sequence"/>
</dbReference>
<dbReference type="HAMAP" id="MF_01867">
    <property type="entry name" value="BshC"/>
    <property type="match status" value="1"/>
</dbReference>
<dbReference type="RefSeq" id="WP_010856401.1">
    <property type="nucleotide sequence ID" value="NZ_AQHR01000110.1"/>
</dbReference>
<gene>
    <name evidence="2" type="primary">bshC</name>
    <name evidence="5" type="ORF">ADIS_4288</name>
</gene>
<dbReference type="InterPro" id="IPR011199">
    <property type="entry name" value="Bacillithiol_biosynth_BshC"/>
</dbReference>
<comment type="caution">
    <text evidence="5">The sequence shown here is derived from an EMBL/GenBank/DDBJ whole genome shotgun (WGS) entry which is preliminary data.</text>
</comment>
<evidence type="ECO:0000256" key="2">
    <source>
        <dbReference type="HAMAP-Rule" id="MF_01867"/>
    </source>
</evidence>
<dbReference type="OrthoDB" id="9765151at2"/>